<dbReference type="Gene3D" id="1.10.287.950">
    <property type="entry name" value="Methyl-accepting chemotaxis protein"/>
    <property type="match status" value="1"/>
</dbReference>
<organism evidence="3 4">
    <name type="scientific">Xenorhabdus taiwanensis</name>
    <dbReference type="NCBI Taxonomy" id="3085177"/>
    <lineage>
        <taxon>Bacteria</taxon>
        <taxon>Pseudomonadati</taxon>
        <taxon>Pseudomonadota</taxon>
        <taxon>Gammaproteobacteria</taxon>
        <taxon>Enterobacterales</taxon>
        <taxon>Morganellaceae</taxon>
        <taxon>Xenorhabdus</taxon>
    </lineage>
</organism>
<gene>
    <name evidence="3" type="ORF">TCT1_14610</name>
</gene>
<feature type="transmembrane region" description="Helical" evidence="2">
    <location>
        <begin position="398"/>
        <end position="422"/>
    </location>
</feature>
<evidence type="ECO:0008006" key="5">
    <source>
        <dbReference type="Google" id="ProtNLM"/>
    </source>
</evidence>
<keyword evidence="2" id="KW-0812">Transmembrane</keyword>
<evidence type="ECO:0000313" key="3">
    <source>
        <dbReference type="EMBL" id="BET96540.1"/>
    </source>
</evidence>
<feature type="transmembrane region" description="Helical" evidence="2">
    <location>
        <begin position="480"/>
        <end position="501"/>
    </location>
</feature>
<protein>
    <recommendedName>
        <fullName evidence="5">Bacteriophage protein</fullName>
    </recommendedName>
</protein>
<evidence type="ECO:0000256" key="1">
    <source>
        <dbReference type="SAM" id="MobiDB-lite"/>
    </source>
</evidence>
<feature type="transmembrane region" description="Helical" evidence="2">
    <location>
        <begin position="508"/>
        <end position="526"/>
    </location>
</feature>
<keyword evidence="4" id="KW-1185">Reference proteome</keyword>
<reference evidence="3 4" key="1">
    <citation type="submission" date="2023-10" db="EMBL/GenBank/DDBJ databases">
        <title>Xenorhabdus taiwanensis sp. nov., a symbiotic bacterium associated with the entomopathogenic nematode Steinernema taiwanensis.</title>
        <authorList>
            <person name="Tseng C.T."/>
            <person name="Shu H.Y."/>
            <person name="Chen M.H."/>
            <person name="Fang Y.J."/>
            <person name="Wu T.L."/>
            <person name="Lin Y.C."/>
            <person name="Huang C.J."/>
        </authorList>
    </citation>
    <scope>NUCLEOTIDE SEQUENCE [LARGE SCALE GENOMIC DNA]</scope>
    <source>
        <strain evidence="3 4">TCT-1</strain>
    </source>
</reference>
<evidence type="ECO:0000313" key="4">
    <source>
        <dbReference type="Proteomes" id="UP001529514"/>
    </source>
</evidence>
<dbReference type="Proteomes" id="UP001529514">
    <property type="component" value="Chromosome"/>
</dbReference>
<feature type="transmembrane region" description="Helical" evidence="2">
    <location>
        <begin position="371"/>
        <end position="391"/>
    </location>
</feature>
<dbReference type="EMBL" id="AP028978">
    <property type="protein sequence ID" value="BET96540.1"/>
    <property type="molecule type" value="Genomic_DNA"/>
</dbReference>
<evidence type="ECO:0000256" key="2">
    <source>
        <dbReference type="SAM" id="Phobius"/>
    </source>
</evidence>
<sequence>MATLVDTLLVALKLDMSGFASDANKAIKALDDLDKKADGASTAVVTMSDDMTGASNAIDDLTKVNHKLITAVDYLTQKIDVVSTALVNQSGEMNEATNSAQDLHKSNQQLAKSTNDIGDSSKNTSSVVLSFSDNIKGVTDNTQEWEKTIKGAVKALAGLFTTIFVSSGLAKLVSEVSQSNDQLHFLSKNLGMNADTIKKWQNVAEMSGGSADGMTATMTNLNKSLWDFVTIGDASILRFFNALEISVVDSQGQLRSLDDILLDMADSFSKMPRPQAYNIAKGMGLDDGTINTLLEGRDAIQKRLDAQKNVVISTKEELELNRQLREQNSVLGQQWEGLKTIVANYLIPRLLKLSTMVTGFLEYLNKHRDTAITLFQGIATVIGITLIPVVARAAIAMLGLFAPLITGTGLILAFVAALWLLYDDYKGWKEGKNSFFDWGEMFKPFVWIMEQLEKLEKWFKGTTIGKWFTDTNGEIDSFKLTLGGIALFLGGPWLASILTTLGLAGLGLLRFFGLPGALIGGAIWAFNELKSKIDEFDWDSAAKDMAKVGVKAAKAVKTVKKLTNAETVSEQGQVLLDTAKSLPEVKLITDSIQVGTNIVKSNTDEQGRVNWSGVVGSTVDSFNKAAKIAVDGAKNKPKPAPNSQPQPKKASSVEVPHQGKRIYTTANGQYIKEGGSRSYRNNNPGNVTWGKYARSMGAIGHDEEVAGHTMAIFPDVETGRNAKRKLIFDDNLYKNLYLNKAIEKYAPEFDKNGKRINNTPQYIRNVLAAVGGINKKMSEYNTEEQNRILDAMRNTEGWKEGKTTFIPKNPTLASNMGIKSFNINEANKFLSQTQRIQSMPAAGATNIKIDMNGDVIVNSRADTIKGTVSDGGEAIRTSLSQIIPSMS</sequence>
<dbReference type="RefSeq" id="WP_374053302.1">
    <property type="nucleotide sequence ID" value="NZ_AP028978.1"/>
</dbReference>
<keyword evidence="2" id="KW-0472">Membrane</keyword>
<proteinExistence type="predicted"/>
<accession>A0ABN7C2D4</accession>
<feature type="region of interest" description="Disordered" evidence="1">
    <location>
        <begin position="630"/>
        <end position="657"/>
    </location>
</feature>
<keyword evidence="2" id="KW-1133">Transmembrane helix</keyword>
<name>A0ABN7C2D4_9GAMM</name>